<feature type="compositionally biased region" description="Basic and acidic residues" evidence="1">
    <location>
        <begin position="174"/>
        <end position="183"/>
    </location>
</feature>
<feature type="compositionally biased region" description="Low complexity" evidence="1">
    <location>
        <begin position="106"/>
        <end position="123"/>
    </location>
</feature>
<feature type="compositionally biased region" description="Basic and acidic residues" evidence="1">
    <location>
        <begin position="217"/>
        <end position="261"/>
    </location>
</feature>
<dbReference type="AlphaFoldDB" id="A0A875S7K0"/>
<dbReference type="EMBL" id="CP064815">
    <property type="protein sequence ID" value="QPG76928.1"/>
    <property type="molecule type" value="Genomic_DNA"/>
</dbReference>
<feature type="compositionally biased region" description="Polar residues" evidence="1">
    <location>
        <begin position="424"/>
        <end position="441"/>
    </location>
</feature>
<gene>
    <name evidence="2" type="ORF">FOA43_004322</name>
</gene>
<dbReference type="RefSeq" id="XP_038780493.1">
    <property type="nucleotide sequence ID" value="XM_038924565.1"/>
</dbReference>
<evidence type="ECO:0000313" key="2">
    <source>
        <dbReference type="EMBL" id="QPG76928.1"/>
    </source>
</evidence>
<feature type="region of interest" description="Disordered" evidence="1">
    <location>
        <begin position="1"/>
        <end position="123"/>
    </location>
</feature>
<feature type="region of interest" description="Disordered" evidence="1">
    <location>
        <begin position="274"/>
        <end position="456"/>
    </location>
</feature>
<evidence type="ECO:0000313" key="3">
    <source>
        <dbReference type="Proteomes" id="UP000662931"/>
    </source>
</evidence>
<feature type="compositionally biased region" description="Low complexity" evidence="1">
    <location>
        <begin position="285"/>
        <end position="298"/>
    </location>
</feature>
<accession>A0A875S7K0</accession>
<dbReference type="Proteomes" id="UP000662931">
    <property type="component" value="Chromosome 4"/>
</dbReference>
<dbReference type="OrthoDB" id="10686558at2759"/>
<feature type="region of interest" description="Disordered" evidence="1">
    <location>
        <begin position="202"/>
        <end position="261"/>
    </location>
</feature>
<evidence type="ECO:0000256" key="1">
    <source>
        <dbReference type="SAM" id="MobiDB-lite"/>
    </source>
</evidence>
<reference evidence="2" key="1">
    <citation type="submission" date="2020-10" db="EMBL/GenBank/DDBJ databases">
        <authorList>
            <person name="Roach M.J.R."/>
        </authorList>
    </citation>
    <scope>NUCLEOTIDE SEQUENCE</scope>
    <source>
        <strain evidence="2">CBS 1945</strain>
    </source>
</reference>
<proteinExistence type="predicted"/>
<name>A0A875S7K0_EENNA</name>
<feature type="compositionally biased region" description="Basic and acidic residues" evidence="1">
    <location>
        <begin position="7"/>
        <end position="28"/>
    </location>
</feature>
<feature type="compositionally biased region" description="Basic and acidic residues" evidence="1">
    <location>
        <begin position="348"/>
        <end position="362"/>
    </location>
</feature>
<keyword evidence="3" id="KW-1185">Reference proteome</keyword>
<dbReference type="GeneID" id="62197722"/>
<feature type="region of interest" description="Disordered" evidence="1">
    <location>
        <begin position="168"/>
        <end position="189"/>
    </location>
</feature>
<feature type="compositionally biased region" description="Polar residues" evidence="1">
    <location>
        <begin position="62"/>
        <end position="82"/>
    </location>
</feature>
<feature type="compositionally biased region" description="Polar residues" evidence="1">
    <location>
        <begin position="275"/>
        <end position="284"/>
    </location>
</feature>
<organism evidence="2 3">
    <name type="scientific">Eeniella nana</name>
    <name type="common">Yeast</name>
    <name type="synonym">Brettanomyces nanus</name>
    <dbReference type="NCBI Taxonomy" id="13502"/>
    <lineage>
        <taxon>Eukaryota</taxon>
        <taxon>Fungi</taxon>
        <taxon>Dikarya</taxon>
        <taxon>Ascomycota</taxon>
        <taxon>Saccharomycotina</taxon>
        <taxon>Pichiomycetes</taxon>
        <taxon>Pichiales</taxon>
        <taxon>Pichiaceae</taxon>
        <taxon>Brettanomyces</taxon>
    </lineage>
</organism>
<dbReference type="KEGG" id="bnn:FOA43_004322"/>
<sequence length="456" mass="50147">MLSNKTSEIRVMKPDTRREEGVTQRISDKFSSVSDTAIDPKSLEQRLKGVISNDRGAEMESQPRTASTNAEDYTETSMNTSMPEDREYDLGNYTYGSGGITESTQAGATRGTEANGANGATGATGAYEAYEDAPLESLEYKENVSAGNVGGEKHNSEKGVLSTIAAYLGGGQGETKETEKNDGAMDEDKDMVMEDVPWYRANRNESQTEAFGIPDKLPVEGREKRTRNEMDTRDTGTIDTRDKGAMDTRDKGTMDTRDKSTVDTRATGIIDSRATGGTLNMTNEGTTRGTRNTGTRNTGTRDTRDKGTRGTTTAVPTIPNIHSRTISDKSIDSENPATTKTNRSRKHQLQEKKSRTETENGSRSKKKGFKGIFGLGKNTTTNDDDTLQRGTIYEEVHSDSLEQTQPHLQFSFERSARKSEQRGEQLQTFDRGNSLLTEEQNQLARSSARAALSQRR</sequence>
<feature type="compositionally biased region" description="Basic and acidic residues" evidence="1">
    <location>
        <begin position="414"/>
        <end position="423"/>
    </location>
</feature>
<feature type="compositionally biased region" description="Low complexity" evidence="1">
    <location>
        <begin position="442"/>
        <end position="456"/>
    </location>
</feature>
<feature type="compositionally biased region" description="Basic and acidic residues" evidence="1">
    <location>
        <begin position="299"/>
        <end position="308"/>
    </location>
</feature>
<protein>
    <submittedName>
        <fullName evidence="2">Uncharacterized protein</fullName>
    </submittedName>
</protein>